<dbReference type="PANTHER" id="PTHR42995">
    <property type="entry name" value="ACETYL-COENZYME A CARBOXYLASE CARBOXYL TRANSFERASE SUBUNIT BETA, CHLOROPLASTIC"/>
    <property type="match status" value="1"/>
</dbReference>
<evidence type="ECO:0000313" key="5">
    <source>
        <dbReference type="Proteomes" id="UP000035763"/>
    </source>
</evidence>
<proteinExistence type="predicted"/>
<dbReference type="InterPro" id="IPR029045">
    <property type="entry name" value="ClpP/crotonase-like_dom_sf"/>
</dbReference>
<dbReference type="Gene3D" id="3.90.226.10">
    <property type="entry name" value="2-enoyl-CoA Hydratase, Chain A, domain 1"/>
    <property type="match status" value="2"/>
</dbReference>
<dbReference type="PROSITE" id="PS50989">
    <property type="entry name" value="COA_CT_CTER"/>
    <property type="match status" value="1"/>
</dbReference>
<dbReference type="EMBL" id="CAJA01000507">
    <property type="protein sequence ID" value="CCH75546.1"/>
    <property type="molecule type" value="Genomic_DNA"/>
</dbReference>
<dbReference type="Pfam" id="PF01039">
    <property type="entry name" value="Carboxyl_trans"/>
    <property type="match status" value="1"/>
</dbReference>
<dbReference type="InterPro" id="IPR000438">
    <property type="entry name" value="Acetyl_CoA_COase_Trfase_b_su"/>
</dbReference>
<organism evidence="4 5">
    <name type="scientific">Nostocoides australiense Ben110</name>
    <dbReference type="NCBI Taxonomy" id="1193182"/>
    <lineage>
        <taxon>Bacteria</taxon>
        <taxon>Bacillati</taxon>
        <taxon>Actinomycetota</taxon>
        <taxon>Actinomycetes</taxon>
        <taxon>Micrococcales</taxon>
        <taxon>Intrasporangiaceae</taxon>
        <taxon>Nostocoides</taxon>
    </lineage>
</organism>
<evidence type="ECO:0000313" key="4">
    <source>
        <dbReference type="EMBL" id="CCH75546.1"/>
    </source>
</evidence>
<dbReference type="Proteomes" id="UP000035763">
    <property type="component" value="Unassembled WGS sequence"/>
</dbReference>
<accession>W6K2V2</accession>
<evidence type="ECO:0000259" key="2">
    <source>
        <dbReference type="PROSITE" id="PS50980"/>
    </source>
</evidence>
<keyword evidence="1 4" id="KW-0808">Transferase</keyword>
<dbReference type="GO" id="GO:2001295">
    <property type="term" value="P:malonyl-CoA biosynthetic process"/>
    <property type="evidence" value="ECO:0007669"/>
    <property type="project" value="TreeGrafter"/>
</dbReference>
<reference evidence="4 5" key="1">
    <citation type="journal article" date="2013" name="ISME J.">
        <title>A metabolic model for members of the genus Tetrasphaera involved in enhanced biological phosphorus removal.</title>
        <authorList>
            <person name="Kristiansen R."/>
            <person name="Nguyen H.T.T."/>
            <person name="Saunders A.M."/>
            <person name="Nielsen J.L."/>
            <person name="Wimmer R."/>
            <person name="Le V.Q."/>
            <person name="McIlroy S.J."/>
            <person name="Petrovski S."/>
            <person name="Seviour R.J."/>
            <person name="Calteau A."/>
            <person name="Nielsen K.L."/>
            <person name="Nielsen P.H."/>
        </authorList>
    </citation>
    <scope>NUCLEOTIDE SEQUENCE [LARGE SCALE GENOMIC DNA]</scope>
    <source>
        <strain evidence="4 5">Ben110</strain>
    </source>
</reference>
<dbReference type="EC" id="6.4.1.2" evidence="4"/>
<dbReference type="InterPro" id="IPR011763">
    <property type="entry name" value="COA_CT_C"/>
</dbReference>
<dbReference type="AlphaFoldDB" id="W6K2V2"/>
<dbReference type="SUPFAM" id="SSF52096">
    <property type="entry name" value="ClpP/crotonase"/>
    <property type="match status" value="2"/>
</dbReference>
<dbReference type="InterPro" id="IPR011762">
    <property type="entry name" value="COA_CT_N"/>
</dbReference>
<comment type="caution">
    <text evidence="4">The sequence shown here is derived from an EMBL/GenBank/DDBJ whole genome shotgun (WGS) entry which is preliminary data.</text>
</comment>
<evidence type="ECO:0000259" key="3">
    <source>
        <dbReference type="PROSITE" id="PS50989"/>
    </source>
</evidence>
<evidence type="ECO:0000256" key="1">
    <source>
        <dbReference type="ARBA" id="ARBA00022679"/>
    </source>
</evidence>
<dbReference type="GO" id="GO:0003989">
    <property type="term" value="F:acetyl-CoA carboxylase activity"/>
    <property type="evidence" value="ECO:0007669"/>
    <property type="project" value="UniProtKB-EC"/>
</dbReference>
<dbReference type="PANTHER" id="PTHR42995:SF5">
    <property type="entry name" value="ACETYL-COENZYME A CARBOXYLASE CARBOXYL TRANSFERASE SUBUNIT BETA, CHLOROPLASTIC"/>
    <property type="match status" value="1"/>
</dbReference>
<dbReference type="RefSeq" id="WP_048693390.1">
    <property type="nucleotide sequence ID" value="NZ_HG764815.1"/>
</dbReference>
<dbReference type="GO" id="GO:0009317">
    <property type="term" value="C:acetyl-CoA carboxylase complex"/>
    <property type="evidence" value="ECO:0007669"/>
    <property type="project" value="InterPro"/>
</dbReference>
<dbReference type="InterPro" id="IPR034733">
    <property type="entry name" value="AcCoA_carboxyl_beta"/>
</dbReference>
<sequence>MSDRETRDKPRRLGARELLDTVLDDGSWTSWDGPPLAVARPGSEYEAELAAAAEKAGTDESIITGEGRIGGRRVAIIAGEFRFLAGSIGRTAAERIVLAFERATREGLPMFATPSSGGTRMQEGTPAFATMVKITSAVAVFKAAKLPYITYLRHPTTGGVFASWGSLGHVTVAEPGATVGFLGSRVFEALYGQPFPTGVQTAENLYDNGLLDAVLPVEVLATQASRFLHLLLEPRHASPIPPVAKEALADIPAWESITRSRRPDRPGVRDLLKLGASEVIPLHGTGAGETDRSLFLALARFGAQPCVVLGQDRSRQTPDKPLSPSGLRVARRGMRLATDLDLPLVSIIDTSGAALSKEAEEGGLAGEIARSLAEMVVQSQPTLCVLLGEGTGGGAIALMPADRVIAAQHSWLSPLPPEGASAILFRDTSHAPDLATQQHVRSLDLLAEGIVDRIVAERPDAADEPEEFCARMAQAIAGELSDLVAMRPASRLAARHDRYRRIGTVLR</sequence>
<dbReference type="STRING" id="1193182.BN11_80009"/>
<gene>
    <name evidence="4" type="primary">accD</name>
    <name evidence="4" type="ORF">BN11_80009</name>
</gene>
<protein>
    <submittedName>
        <fullName evidence="4">Putative acetyl-coenzyme A carboxylase carboxyl transferase subunit beta</fullName>
        <ecNumber evidence="4">6.4.1.2</ecNumber>
    </submittedName>
</protein>
<dbReference type="GO" id="GO:0016740">
    <property type="term" value="F:transferase activity"/>
    <property type="evidence" value="ECO:0007669"/>
    <property type="project" value="UniProtKB-KW"/>
</dbReference>
<keyword evidence="5" id="KW-1185">Reference proteome</keyword>
<feature type="domain" description="CoA carboxyltransferase C-terminal" evidence="3">
    <location>
        <begin position="242"/>
        <end position="482"/>
    </location>
</feature>
<dbReference type="OrthoDB" id="9772975at2"/>
<dbReference type="PROSITE" id="PS50980">
    <property type="entry name" value="COA_CT_NTER"/>
    <property type="match status" value="1"/>
</dbReference>
<dbReference type="PRINTS" id="PR01070">
    <property type="entry name" value="ACCCTRFRASEB"/>
</dbReference>
<dbReference type="GO" id="GO:0006633">
    <property type="term" value="P:fatty acid biosynthetic process"/>
    <property type="evidence" value="ECO:0007669"/>
    <property type="project" value="InterPro"/>
</dbReference>
<name>W6K2V2_9MICO</name>
<feature type="domain" description="CoA carboxyltransferase N-terminal" evidence="2">
    <location>
        <begin position="1"/>
        <end position="246"/>
    </location>
</feature>
<keyword evidence="4" id="KW-0436">Ligase</keyword>